<protein>
    <submittedName>
        <fullName evidence="2">Uncharacterized protein</fullName>
    </submittedName>
</protein>
<evidence type="ECO:0000256" key="1">
    <source>
        <dbReference type="SAM" id="Phobius"/>
    </source>
</evidence>
<proteinExistence type="predicted"/>
<reference evidence="2 3" key="1">
    <citation type="submission" date="2018-06" db="EMBL/GenBank/DDBJ databases">
        <authorList>
            <consortium name="Pathogen Informatics"/>
            <person name="Doyle S."/>
        </authorList>
    </citation>
    <scope>NUCLEOTIDE SEQUENCE [LARGE SCALE GENOMIC DNA]</scope>
    <source>
        <strain evidence="2 3">NCTC8081</strain>
    </source>
</reference>
<gene>
    <name evidence="2" type="ORF">NCTC8081_01324</name>
</gene>
<dbReference type="AlphaFoldDB" id="A0A2X2YWX1"/>
<keyword evidence="1" id="KW-0472">Membrane</keyword>
<dbReference type="EMBL" id="UAWO01000002">
    <property type="protein sequence ID" value="SQC07199.1"/>
    <property type="molecule type" value="Genomic_DNA"/>
</dbReference>
<keyword evidence="1" id="KW-1133">Transmembrane helix</keyword>
<accession>A0A2X2YWX1</accession>
<sequence length="113" mass="13294">MRVSKPFILILDRFFNLSKSDVVLKLFGRLLIFLVSKTKCTSLSFAETTKVLLIKKLVKILNNKKNNKCVFLKMFKYSKITLIYFVINNNFSISLNNLLYVLKYDLRDKFSII</sequence>
<dbReference type="Proteomes" id="UP000250234">
    <property type="component" value="Unassembled WGS sequence"/>
</dbReference>
<keyword evidence="1" id="KW-0812">Transmembrane</keyword>
<dbReference type="RefSeq" id="WP_243119886.1">
    <property type="nucleotide sequence ID" value="NZ_CABEGM010000003.1"/>
</dbReference>
<feature type="transmembrane region" description="Helical" evidence="1">
    <location>
        <begin position="82"/>
        <end position="102"/>
    </location>
</feature>
<evidence type="ECO:0000313" key="3">
    <source>
        <dbReference type="Proteomes" id="UP000250234"/>
    </source>
</evidence>
<organism evidence="2 3">
    <name type="scientific">Clostridium perfringens</name>
    <dbReference type="NCBI Taxonomy" id="1502"/>
    <lineage>
        <taxon>Bacteria</taxon>
        <taxon>Bacillati</taxon>
        <taxon>Bacillota</taxon>
        <taxon>Clostridia</taxon>
        <taxon>Eubacteriales</taxon>
        <taxon>Clostridiaceae</taxon>
        <taxon>Clostridium</taxon>
    </lineage>
</organism>
<name>A0A2X2YWX1_CLOPF</name>
<evidence type="ECO:0000313" key="2">
    <source>
        <dbReference type="EMBL" id="SQC07199.1"/>
    </source>
</evidence>